<evidence type="ECO:0000313" key="2">
    <source>
        <dbReference type="Proteomes" id="UP000510788"/>
    </source>
</evidence>
<evidence type="ECO:0000313" key="1">
    <source>
        <dbReference type="EMBL" id="QLL68286.1"/>
    </source>
</evidence>
<gene>
    <name evidence="1" type="ORF">GTO82_05300</name>
</gene>
<dbReference type="AlphaFoldDB" id="A0A9X7TUU1"/>
<accession>A0A9X7TUU1</accession>
<proteinExistence type="predicted"/>
<reference evidence="1 2" key="1">
    <citation type="submission" date="2020-01" db="EMBL/GenBank/DDBJ databases">
        <title>Complete and circular genome sequences of six lactobacillus isolates from horses.</title>
        <authorList>
            <person name="Hassan H.M."/>
        </authorList>
    </citation>
    <scope>NUCLEOTIDE SEQUENCE [LARGE SCALE GENOMIC DNA]</scope>
    <source>
        <strain evidence="1 2">3DG</strain>
    </source>
</reference>
<dbReference type="EMBL" id="CP047409">
    <property type="protein sequence ID" value="QLL68286.1"/>
    <property type="molecule type" value="Genomic_DNA"/>
</dbReference>
<protein>
    <submittedName>
        <fullName evidence="1">Uncharacterized protein</fullName>
    </submittedName>
</protein>
<organism evidence="1 2">
    <name type="scientific">Lactobacillus johnsonii</name>
    <dbReference type="NCBI Taxonomy" id="33959"/>
    <lineage>
        <taxon>Bacteria</taxon>
        <taxon>Bacillati</taxon>
        <taxon>Bacillota</taxon>
        <taxon>Bacilli</taxon>
        <taxon>Lactobacillales</taxon>
        <taxon>Lactobacillaceae</taxon>
        <taxon>Lactobacillus</taxon>
    </lineage>
</organism>
<sequence>MNILYKHCKDFDYLYENGKNFLNRVHSPNNISRNEVRVIWLLVNLEDNSIFSTFGNLVEYDLNKNIFFNFSSAALRKLIEILNKKKILSQASIEQILENEPIKVLEYLFFKNRIVYKSGAFPQYFYRDSKLIQRLLINLSLNDNFPKVFDFDKLLNNIDFNDKLMGKEMNKFVQKFAKDKNIKSNYYIDG</sequence>
<dbReference type="RefSeq" id="WP_180872784.1">
    <property type="nucleotide sequence ID" value="NZ_CP047409.1"/>
</dbReference>
<dbReference type="Proteomes" id="UP000510788">
    <property type="component" value="Chromosome"/>
</dbReference>
<name>A0A9X7TUU1_LACJH</name>